<dbReference type="GO" id="GO:0005524">
    <property type="term" value="F:ATP binding"/>
    <property type="evidence" value="ECO:0007669"/>
    <property type="project" value="UniProtKB-UniRule"/>
</dbReference>
<evidence type="ECO:0000259" key="11">
    <source>
        <dbReference type="PROSITE" id="PS50011"/>
    </source>
</evidence>
<protein>
    <recommendedName>
        <fullName evidence="1">non-specific serine/threonine protein kinase</fullName>
        <ecNumber evidence="1">2.7.11.1</ecNumber>
    </recommendedName>
</protein>
<evidence type="ECO:0000256" key="5">
    <source>
        <dbReference type="ARBA" id="ARBA00022777"/>
    </source>
</evidence>
<sequence length="1000" mass="112451">MRVRPNLKLVTFSPSPRPPLPDEGDHNIKFPQAQSLVLLFGQAGSPRASDSRFNTSSFKSPYPYVVLCLFNLSHIPHAMKRKLSAGAIQGPPGESLNGFLPTPKSSDPLLSPDRVDGHPSKIRRRGSKIAAMLRSLTTSGSSKTSQLIVKDHRPVTPDLAPEGPAISRIQRPPSRGLIRKVSTSVFRSPVDQYTVVHRTIHKSRPSIPFPHTGASTPTSRGQPTLDSTNAPTISTTNSSTNSGGVKFFHQGPMSTAKTSLDSKLSFSPPPASAIQTVHSFQHKRSSPDIPDLTPIRESDLDCVMPTVATVEKAVAAKIFLETYFNQILSGRPSQRSLRRRLLETDLYRYSQFITLGAANRCRKHFFAAESAHLRETRVLRVKGTRTRDSGTARYVGTEPRPSTSTSRTSTADDYENVRNLGKGSYGVVRLVRAKNEVDNNQSRKPVYAMKVIRKSAMVRTSQEGHLRAERDFLVTSEGSEWIVPLISSFQDSTNLYLVMEYMPGGDFLGYLIRQNILPEHTARHYVAEMIMCIEEAHTLRCIHRDVKPENFLIGSSGHLKISDFGLAFDGHWSHDSTYFNHHRYSLLDKLGIQVDGDTLDQSPEGTEANLRWARNLTVRMERHEPPNMPSDGEDYCGISEKGRQSEPLLNWRNRCGNRITARSIVGTSQYMAPEVVMGEPYDASLIREKENRLSSRRYKLNDPLPRHPVHGANAYQTTTKYVYPHDADDIKTHKFFRGIDWDRLHNTPPPFIPRIRTEDDTRYFEDEDEVSDWSASSEEGSEPEPGGCPSLQDVAPDDMHAQAQDNDVVTSPNMTLRKNKVASSVPLQLELHGHHHHPQPLGSHPQPHLGIAARHHPAFRKATPTPKTTAILALSTLPREMQPLAQSYVSNPFDGTRLRRIEREIERLPGTKPNEREELIQYVRRFGKRETRRPRDRLLRDRRTRDTVMKASKLAEDGDFILPNWTDIVTPQKKALTQEVARAFEQDLFLILKPTCEPGA</sequence>
<dbReference type="InterPro" id="IPR011009">
    <property type="entry name" value="Kinase-like_dom_sf"/>
</dbReference>
<dbReference type="Gene3D" id="3.30.200.20">
    <property type="entry name" value="Phosphorylase Kinase, domain 1"/>
    <property type="match status" value="2"/>
</dbReference>
<comment type="catalytic activity">
    <reaction evidence="8">
        <text>L-seryl-[protein] + ATP = O-phospho-L-seryl-[protein] + ADP + H(+)</text>
        <dbReference type="Rhea" id="RHEA:17989"/>
        <dbReference type="Rhea" id="RHEA-COMP:9863"/>
        <dbReference type="Rhea" id="RHEA-COMP:11604"/>
        <dbReference type="ChEBI" id="CHEBI:15378"/>
        <dbReference type="ChEBI" id="CHEBI:29999"/>
        <dbReference type="ChEBI" id="CHEBI:30616"/>
        <dbReference type="ChEBI" id="CHEBI:83421"/>
        <dbReference type="ChEBI" id="CHEBI:456216"/>
        <dbReference type="EC" id="2.7.11.1"/>
    </reaction>
</comment>
<evidence type="ECO:0000256" key="1">
    <source>
        <dbReference type="ARBA" id="ARBA00012513"/>
    </source>
</evidence>
<dbReference type="Pfam" id="PF00069">
    <property type="entry name" value="Pkinase"/>
    <property type="match status" value="1"/>
</dbReference>
<comment type="caution">
    <text evidence="13">The sequence shown here is derived from an EMBL/GenBank/DDBJ whole genome shotgun (WGS) entry which is preliminary data.</text>
</comment>
<keyword evidence="2" id="KW-0723">Serine/threonine-protein kinase</keyword>
<accession>A0AAD5RPK4</accession>
<evidence type="ECO:0000313" key="13">
    <source>
        <dbReference type="EMBL" id="KAJ2901283.1"/>
    </source>
</evidence>
<feature type="compositionally biased region" description="Polar residues" evidence="10">
    <location>
        <begin position="213"/>
        <end position="226"/>
    </location>
</feature>
<dbReference type="PROSITE" id="PS51285">
    <property type="entry name" value="AGC_KINASE_CTER"/>
    <property type="match status" value="1"/>
</dbReference>
<dbReference type="PROSITE" id="PS00107">
    <property type="entry name" value="PROTEIN_KINASE_ATP"/>
    <property type="match status" value="1"/>
</dbReference>
<feature type="region of interest" description="Disordered" evidence="10">
    <location>
        <begin position="204"/>
        <end position="244"/>
    </location>
</feature>
<dbReference type="PROSITE" id="PS50011">
    <property type="entry name" value="PROTEIN_KINASE_DOM"/>
    <property type="match status" value="1"/>
</dbReference>
<gene>
    <name evidence="13" type="ORF">MKZ38_001992</name>
</gene>
<reference evidence="13" key="1">
    <citation type="submission" date="2022-07" db="EMBL/GenBank/DDBJ databases">
        <title>Draft genome sequence of Zalerion maritima ATCC 34329, a (micro)plastics degrading marine fungus.</title>
        <authorList>
            <person name="Paco A."/>
            <person name="Goncalves M.F.M."/>
            <person name="Rocha-Santos T.A.P."/>
            <person name="Alves A."/>
        </authorList>
    </citation>
    <scope>NUCLEOTIDE SEQUENCE</scope>
    <source>
        <strain evidence="13">ATCC 34329</strain>
    </source>
</reference>
<dbReference type="InterPro" id="IPR008271">
    <property type="entry name" value="Ser/Thr_kinase_AS"/>
</dbReference>
<dbReference type="GO" id="GO:0035556">
    <property type="term" value="P:intracellular signal transduction"/>
    <property type="evidence" value="ECO:0007669"/>
    <property type="project" value="TreeGrafter"/>
</dbReference>
<evidence type="ECO:0000256" key="7">
    <source>
        <dbReference type="ARBA" id="ARBA00047899"/>
    </source>
</evidence>
<keyword evidence="5 13" id="KW-0418">Kinase</keyword>
<feature type="domain" description="AGC-kinase C-terminal" evidence="12">
    <location>
        <begin position="737"/>
        <end position="785"/>
    </location>
</feature>
<evidence type="ECO:0000313" key="14">
    <source>
        <dbReference type="Proteomes" id="UP001201980"/>
    </source>
</evidence>
<evidence type="ECO:0000256" key="4">
    <source>
        <dbReference type="ARBA" id="ARBA00022741"/>
    </source>
</evidence>
<keyword evidence="4 9" id="KW-0547">Nucleotide-binding</keyword>
<feature type="compositionally biased region" description="Basic and acidic residues" evidence="10">
    <location>
        <begin position="755"/>
        <end position="764"/>
    </location>
</feature>
<proteinExistence type="predicted"/>
<feature type="region of interest" description="Disordered" evidence="10">
    <location>
        <begin position="94"/>
        <end position="121"/>
    </location>
</feature>
<dbReference type="Proteomes" id="UP001201980">
    <property type="component" value="Unassembled WGS sequence"/>
</dbReference>
<dbReference type="AlphaFoldDB" id="A0AAD5RPK4"/>
<feature type="compositionally biased region" description="Low complexity" evidence="10">
    <location>
        <begin position="227"/>
        <end position="242"/>
    </location>
</feature>
<evidence type="ECO:0000256" key="9">
    <source>
        <dbReference type="PROSITE-ProRule" id="PRU10141"/>
    </source>
</evidence>
<dbReference type="GO" id="GO:0004674">
    <property type="term" value="F:protein serine/threonine kinase activity"/>
    <property type="evidence" value="ECO:0007669"/>
    <property type="project" value="UniProtKB-KW"/>
</dbReference>
<dbReference type="SMART" id="SM00220">
    <property type="entry name" value="S_TKc"/>
    <property type="match status" value="1"/>
</dbReference>
<dbReference type="InterPro" id="IPR050236">
    <property type="entry name" value="Ser_Thr_kinase_AGC"/>
</dbReference>
<dbReference type="PANTHER" id="PTHR24356">
    <property type="entry name" value="SERINE/THREONINE-PROTEIN KINASE"/>
    <property type="match status" value="1"/>
</dbReference>
<keyword evidence="3" id="KW-0808">Transferase</keyword>
<feature type="region of interest" description="Disordered" evidence="10">
    <location>
        <begin position="386"/>
        <end position="411"/>
    </location>
</feature>
<evidence type="ECO:0000256" key="3">
    <source>
        <dbReference type="ARBA" id="ARBA00022679"/>
    </source>
</evidence>
<dbReference type="PANTHER" id="PTHR24356:SF400">
    <property type="entry name" value="SERINE_THREONINE-PROTEIN KINASE CBK1"/>
    <property type="match status" value="1"/>
</dbReference>
<name>A0AAD5RPK4_9PEZI</name>
<feature type="compositionally biased region" description="Low complexity" evidence="10">
    <location>
        <begin position="399"/>
        <end position="409"/>
    </location>
</feature>
<keyword evidence="6 9" id="KW-0067">ATP-binding</keyword>
<dbReference type="InterPro" id="IPR000961">
    <property type="entry name" value="AGC-kinase_C"/>
</dbReference>
<dbReference type="InterPro" id="IPR017441">
    <property type="entry name" value="Protein_kinase_ATP_BS"/>
</dbReference>
<evidence type="ECO:0000256" key="8">
    <source>
        <dbReference type="ARBA" id="ARBA00048679"/>
    </source>
</evidence>
<dbReference type="Gene3D" id="1.10.510.10">
    <property type="entry name" value="Transferase(Phosphotransferase) domain 1"/>
    <property type="match status" value="2"/>
</dbReference>
<evidence type="ECO:0000256" key="2">
    <source>
        <dbReference type="ARBA" id="ARBA00022527"/>
    </source>
</evidence>
<organism evidence="13 14">
    <name type="scientific">Zalerion maritima</name>
    <dbReference type="NCBI Taxonomy" id="339359"/>
    <lineage>
        <taxon>Eukaryota</taxon>
        <taxon>Fungi</taxon>
        <taxon>Dikarya</taxon>
        <taxon>Ascomycota</taxon>
        <taxon>Pezizomycotina</taxon>
        <taxon>Sordariomycetes</taxon>
        <taxon>Lulworthiomycetidae</taxon>
        <taxon>Lulworthiales</taxon>
        <taxon>Lulworthiaceae</taxon>
        <taxon>Zalerion</taxon>
    </lineage>
</organism>
<dbReference type="SUPFAM" id="SSF56112">
    <property type="entry name" value="Protein kinase-like (PK-like)"/>
    <property type="match status" value="1"/>
</dbReference>
<keyword evidence="14" id="KW-1185">Reference proteome</keyword>
<dbReference type="EMBL" id="JAKWBI020000158">
    <property type="protein sequence ID" value="KAJ2901283.1"/>
    <property type="molecule type" value="Genomic_DNA"/>
</dbReference>
<dbReference type="PROSITE" id="PS00108">
    <property type="entry name" value="PROTEIN_KINASE_ST"/>
    <property type="match status" value="1"/>
</dbReference>
<feature type="binding site" evidence="9">
    <location>
        <position position="450"/>
    </location>
    <ligand>
        <name>ATP</name>
        <dbReference type="ChEBI" id="CHEBI:30616"/>
    </ligand>
</feature>
<evidence type="ECO:0000256" key="6">
    <source>
        <dbReference type="ARBA" id="ARBA00022840"/>
    </source>
</evidence>
<feature type="region of interest" description="Disordered" evidence="10">
    <location>
        <begin position="747"/>
        <end position="795"/>
    </location>
</feature>
<evidence type="ECO:0000256" key="10">
    <source>
        <dbReference type="SAM" id="MobiDB-lite"/>
    </source>
</evidence>
<feature type="domain" description="Protein kinase" evidence="11">
    <location>
        <begin position="414"/>
        <end position="923"/>
    </location>
</feature>
<dbReference type="EC" id="2.7.11.1" evidence="1"/>
<dbReference type="InterPro" id="IPR000719">
    <property type="entry name" value="Prot_kinase_dom"/>
</dbReference>
<evidence type="ECO:0000259" key="12">
    <source>
        <dbReference type="PROSITE" id="PS51285"/>
    </source>
</evidence>
<comment type="catalytic activity">
    <reaction evidence="7">
        <text>L-threonyl-[protein] + ATP = O-phospho-L-threonyl-[protein] + ADP + H(+)</text>
        <dbReference type="Rhea" id="RHEA:46608"/>
        <dbReference type="Rhea" id="RHEA-COMP:11060"/>
        <dbReference type="Rhea" id="RHEA-COMP:11605"/>
        <dbReference type="ChEBI" id="CHEBI:15378"/>
        <dbReference type="ChEBI" id="CHEBI:30013"/>
        <dbReference type="ChEBI" id="CHEBI:30616"/>
        <dbReference type="ChEBI" id="CHEBI:61977"/>
        <dbReference type="ChEBI" id="CHEBI:456216"/>
        <dbReference type="EC" id="2.7.11.1"/>
    </reaction>
</comment>
<dbReference type="SMART" id="SM00133">
    <property type="entry name" value="S_TK_X"/>
    <property type="match status" value="1"/>
</dbReference>